<dbReference type="PANTHER" id="PTHR42060:SF1">
    <property type="entry name" value="NHL REPEAT-CONTAINING PROTEIN"/>
    <property type="match status" value="1"/>
</dbReference>
<gene>
    <name evidence="1" type="ORF">MPH_04355</name>
</gene>
<dbReference type="OrthoDB" id="9977941at2759"/>
<proteinExistence type="predicted"/>
<dbReference type="SUPFAM" id="SSF63829">
    <property type="entry name" value="Calcium-dependent phosphotriesterase"/>
    <property type="match status" value="1"/>
</dbReference>
<accession>K2S7J4</accession>
<dbReference type="EMBL" id="AHHD01000208">
    <property type="protein sequence ID" value="EKG18354.1"/>
    <property type="molecule type" value="Genomic_DNA"/>
</dbReference>
<evidence type="ECO:0000313" key="2">
    <source>
        <dbReference type="Proteomes" id="UP000007129"/>
    </source>
</evidence>
<dbReference type="HOGENOM" id="CLU_052989_1_0_1"/>
<dbReference type="InterPro" id="IPR052998">
    <property type="entry name" value="Hetero-Diels-Alderase-like"/>
</dbReference>
<dbReference type="STRING" id="1126212.K2S7J4"/>
<dbReference type="VEuPathDB" id="FungiDB:MPH_04355"/>
<dbReference type="PANTHER" id="PTHR42060">
    <property type="entry name" value="NHL REPEAT-CONTAINING PROTEIN-RELATED"/>
    <property type="match status" value="1"/>
</dbReference>
<dbReference type="Proteomes" id="UP000007129">
    <property type="component" value="Unassembled WGS sequence"/>
</dbReference>
<dbReference type="Gene3D" id="2.120.10.30">
    <property type="entry name" value="TolB, C-terminal domain"/>
    <property type="match status" value="1"/>
</dbReference>
<dbReference type="AlphaFoldDB" id="K2S7J4"/>
<comment type="caution">
    <text evidence="1">The sequence shown here is derived from an EMBL/GenBank/DDBJ whole genome shotgun (WGS) entry which is preliminary data.</text>
</comment>
<sequence length="349" mass="35528">MIVSKPTTLISAAAAAAAAALLATTANATPLLPRAPALAAAQTLYQFPDGTWLENIAARPNGNLLVTVLSPAGPPARLYEIDPSSPSAAPSLVHAFDAYESLLGIDEVAPDVFALIAGNTSTLGPYAIWTVDLSKSDGGAAAEKVADVPGAQVLNGLTALPGGAAVLVTDTFLGKVSRVDLAAGEAVDVLADAETMTPPTEGSVLLGVNGVRFVEQGGKSWVYYTNSGKELFARVEVDAETGLAKGKYELLARGLAGDDFAVKDGWAYVAEGWKERVVRVSLVPGGGIEVVVGSADELTVAGATSAVFGRREGVDDAVLYVATSGAQEVPVNGVTEGGKVVAVDIGGWR</sequence>
<evidence type="ECO:0000313" key="1">
    <source>
        <dbReference type="EMBL" id="EKG18354.1"/>
    </source>
</evidence>
<dbReference type="InParanoid" id="K2S7J4"/>
<organism evidence="1 2">
    <name type="scientific">Macrophomina phaseolina (strain MS6)</name>
    <name type="common">Charcoal rot fungus</name>
    <dbReference type="NCBI Taxonomy" id="1126212"/>
    <lineage>
        <taxon>Eukaryota</taxon>
        <taxon>Fungi</taxon>
        <taxon>Dikarya</taxon>
        <taxon>Ascomycota</taxon>
        <taxon>Pezizomycotina</taxon>
        <taxon>Dothideomycetes</taxon>
        <taxon>Dothideomycetes incertae sedis</taxon>
        <taxon>Botryosphaeriales</taxon>
        <taxon>Botryosphaeriaceae</taxon>
        <taxon>Macrophomina</taxon>
    </lineage>
</organism>
<dbReference type="InterPro" id="IPR011042">
    <property type="entry name" value="6-blade_b-propeller_TolB-like"/>
</dbReference>
<name>K2S7J4_MACPH</name>
<protein>
    <submittedName>
        <fullName evidence="1">Six-bladed beta-propeller TolB-like protein</fullName>
    </submittedName>
</protein>
<reference evidence="1 2" key="1">
    <citation type="journal article" date="2012" name="BMC Genomics">
        <title>Tools to kill: Genome of one of the most destructive plant pathogenic fungi Macrophomina phaseolina.</title>
        <authorList>
            <person name="Islam M.S."/>
            <person name="Haque M.S."/>
            <person name="Islam M.M."/>
            <person name="Emdad E.M."/>
            <person name="Halim A."/>
            <person name="Hossen Q.M.M."/>
            <person name="Hossain M.Z."/>
            <person name="Ahmed B."/>
            <person name="Rahim S."/>
            <person name="Rahman M.S."/>
            <person name="Alam M.M."/>
            <person name="Hou S."/>
            <person name="Wan X."/>
            <person name="Saito J.A."/>
            <person name="Alam M."/>
        </authorList>
    </citation>
    <scope>NUCLEOTIDE SEQUENCE [LARGE SCALE GENOMIC DNA]</scope>
    <source>
        <strain evidence="1 2">MS6</strain>
    </source>
</reference>